<dbReference type="GO" id="GO:0006635">
    <property type="term" value="P:fatty acid beta-oxidation"/>
    <property type="evidence" value="ECO:0007669"/>
    <property type="project" value="TreeGrafter"/>
</dbReference>
<reference evidence="13 14" key="1">
    <citation type="submission" date="2020-08" db="EMBL/GenBank/DDBJ databases">
        <title>Sequencing the genomes of 1000 actinobacteria strains.</title>
        <authorList>
            <person name="Klenk H.-P."/>
        </authorList>
    </citation>
    <scope>NUCLEOTIDE SEQUENCE [LARGE SCALE GENOMIC DNA]</scope>
    <source>
        <strain evidence="13 14">DSM 45823</strain>
    </source>
</reference>
<evidence type="ECO:0000256" key="10">
    <source>
        <dbReference type="RuleBase" id="RU003557"/>
    </source>
</evidence>
<feature type="active site" description="Proton acceptor" evidence="9">
    <location>
        <position position="361"/>
    </location>
</feature>
<feature type="domain" description="Thiolase C-terminal" evidence="12">
    <location>
        <begin position="283"/>
        <end position="404"/>
    </location>
</feature>
<keyword evidence="5" id="KW-0809">Transit peptide</keyword>
<dbReference type="GO" id="GO:0005737">
    <property type="term" value="C:cytoplasm"/>
    <property type="evidence" value="ECO:0007669"/>
    <property type="project" value="UniProtKB-ARBA"/>
</dbReference>
<dbReference type="CDD" id="cd00751">
    <property type="entry name" value="thiolase"/>
    <property type="match status" value="1"/>
</dbReference>
<keyword evidence="3 10" id="KW-0808">Transferase</keyword>
<dbReference type="PIRSF" id="PIRSF000429">
    <property type="entry name" value="Ac-CoA_Ac_transf"/>
    <property type="match status" value="1"/>
</dbReference>
<evidence type="ECO:0000256" key="1">
    <source>
        <dbReference type="ARBA" id="ARBA00004275"/>
    </source>
</evidence>
<comment type="caution">
    <text evidence="13">The sequence shown here is derived from an EMBL/GenBank/DDBJ whole genome shotgun (WGS) entry which is preliminary data.</text>
</comment>
<dbReference type="InterPro" id="IPR002155">
    <property type="entry name" value="Thiolase"/>
</dbReference>
<dbReference type="SUPFAM" id="SSF53901">
    <property type="entry name" value="Thiolase-like"/>
    <property type="match status" value="2"/>
</dbReference>
<feature type="active site" description="Proton acceptor" evidence="9">
    <location>
        <position position="391"/>
    </location>
</feature>
<accession>A0A7W3MXF0</accession>
<dbReference type="PROSITE" id="PS00737">
    <property type="entry name" value="THIOLASE_2"/>
    <property type="match status" value="1"/>
</dbReference>
<dbReference type="Gene3D" id="3.40.47.10">
    <property type="match status" value="1"/>
</dbReference>
<dbReference type="Proteomes" id="UP000539313">
    <property type="component" value="Unassembled WGS sequence"/>
</dbReference>
<dbReference type="EMBL" id="JACJII010000001">
    <property type="protein sequence ID" value="MBA9003592.1"/>
    <property type="molecule type" value="Genomic_DNA"/>
</dbReference>
<dbReference type="PANTHER" id="PTHR43853">
    <property type="entry name" value="3-KETOACYL-COA THIOLASE, PEROXISOMAL"/>
    <property type="match status" value="1"/>
</dbReference>
<evidence type="ECO:0000259" key="11">
    <source>
        <dbReference type="Pfam" id="PF00108"/>
    </source>
</evidence>
<keyword evidence="6" id="KW-0443">Lipid metabolism</keyword>
<evidence type="ECO:0000256" key="7">
    <source>
        <dbReference type="ARBA" id="ARBA00023140"/>
    </source>
</evidence>
<dbReference type="InterPro" id="IPR020616">
    <property type="entry name" value="Thiolase_N"/>
</dbReference>
<gene>
    <name evidence="13" type="ORF">HNR21_002474</name>
</gene>
<dbReference type="FunFam" id="3.40.47.10:FF:000013">
    <property type="entry name" value="Acetyl-CoA acetyltransferase"/>
    <property type="match status" value="1"/>
</dbReference>
<dbReference type="EC" id="2.3.1.9" evidence="13"/>
<dbReference type="PANTHER" id="PTHR43853:SF8">
    <property type="entry name" value="3-KETOACYL-COA THIOLASE, PEROXISOMAL"/>
    <property type="match status" value="1"/>
</dbReference>
<feature type="domain" description="Thiolase N-terminal" evidence="11">
    <location>
        <begin position="5"/>
        <end position="274"/>
    </location>
</feature>
<dbReference type="InterPro" id="IPR050215">
    <property type="entry name" value="Thiolase-like_sf_Thiolase"/>
</dbReference>
<evidence type="ECO:0000256" key="2">
    <source>
        <dbReference type="ARBA" id="ARBA00010982"/>
    </source>
</evidence>
<dbReference type="GO" id="GO:0010124">
    <property type="term" value="P:phenylacetate catabolic process"/>
    <property type="evidence" value="ECO:0007669"/>
    <property type="project" value="TreeGrafter"/>
</dbReference>
<keyword evidence="8 10" id="KW-0012">Acyltransferase</keyword>
<evidence type="ECO:0000256" key="4">
    <source>
        <dbReference type="ARBA" id="ARBA00022832"/>
    </source>
</evidence>
<evidence type="ECO:0000256" key="8">
    <source>
        <dbReference type="ARBA" id="ARBA00023315"/>
    </source>
</evidence>
<dbReference type="GO" id="GO:0003985">
    <property type="term" value="F:acetyl-CoA C-acetyltransferase activity"/>
    <property type="evidence" value="ECO:0007669"/>
    <property type="project" value="UniProtKB-EC"/>
</dbReference>
<evidence type="ECO:0000313" key="13">
    <source>
        <dbReference type="EMBL" id="MBA9003592.1"/>
    </source>
</evidence>
<proteinExistence type="inferred from homology"/>
<name>A0A7W3MXF0_9ACTN</name>
<dbReference type="Pfam" id="PF00108">
    <property type="entry name" value="Thiolase_N"/>
    <property type="match status" value="1"/>
</dbReference>
<feature type="active site" description="Acyl-thioester intermediate" evidence="9">
    <location>
        <position position="90"/>
    </location>
</feature>
<comment type="subcellular location">
    <subcellularLocation>
        <location evidence="1">Peroxisome</location>
    </subcellularLocation>
</comment>
<keyword evidence="7" id="KW-0576">Peroxisome</keyword>
<protein>
    <submittedName>
        <fullName evidence="13">Acetyl-CoA C-acetyltransferase</fullName>
        <ecNumber evidence="13">2.3.1.9</ecNumber>
    </submittedName>
</protein>
<organism evidence="13 14">
    <name type="scientific">Thermomonospora cellulosilytica</name>
    <dbReference type="NCBI Taxonomy" id="1411118"/>
    <lineage>
        <taxon>Bacteria</taxon>
        <taxon>Bacillati</taxon>
        <taxon>Actinomycetota</taxon>
        <taxon>Actinomycetes</taxon>
        <taxon>Streptosporangiales</taxon>
        <taxon>Thermomonosporaceae</taxon>
        <taxon>Thermomonospora</taxon>
    </lineage>
</organism>
<dbReference type="InterPro" id="IPR016039">
    <property type="entry name" value="Thiolase-like"/>
</dbReference>
<dbReference type="InterPro" id="IPR020613">
    <property type="entry name" value="Thiolase_CS"/>
</dbReference>
<dbReference type="RefSeq" id="WP_182705296.1">
    <property type="nucleotide sequence ID" value="NZ_JACJII010000001.1"/>
</dbReference>
<dbReference type="InterPro" id="IPR020617">
    <property type="entry name" value="Thiolase_C"/>
</dbReference>
<dbReference type="Pfam" id="PF02803">
    <property type="entry name" value="Thiolase_C"/>
    <property type="match status" value="1"/>
</dbReference>
<dbReference type="NCBIfam" id="NF005890">
    <property type="entry name" value="PRK07851.1"/>
    <property type="match status" value="1"/>
</dbReference>
<evidence type="ECO:0000256" key="5">
    <source>
        <dbReference type="ARBA" id="ARBA00022946"/>
    </source>
</evidence>
<keyword evidence="14" id="KW-1185">Reference proteome</keyword>
<comment type="similarity">
    <text evidence="2 10">Belongs to the thiolase-like superfamily. Thiolase family.</text>
</comment>
<dbReference type="AlphaFoldDB" id="A0A7W3MXF0"/>
<keyword evidence="4" id="KW-0276">Fatty acid metabolism</keyword>
<evidence type="ECO:0000256" key="9">
    <source>
        <dbReference type="PIRSR" id="PIRSR000429-1"/>
    </source>
</evidence>
<dbReference type="NCBIfam" id="TIGR01930">
    <property type="entry name" value="AcCoA-C-Actrans"/>
    <property type="match status" value="1"/>
</dbReference>
<evidence type="ECO:0000313" key="14">
    <source>
        <dbReference type="Proteomes" id="UP000539313"/>
    </source>
</evidence>
<evidence type="ECO:0000256" key="6">
    <source>
        <dbReference type="ARBA" id="ARBA00023098"/>
    </source>
</evidence>
<evidence type="ECO:0000259" key="12">
    <source>
        <dbReference type="Pfam" id="PF02803"/>
    </source>
</evidence>
<evidence type="ECO:0000256" key="3">
    <source>
        <dbReference type="ARBA" id="ARBA00022679"/>
    </source>
</evidence>
<sequence>MPEAVIVSTARSPIGRAFKGSLKDMRPDDLTAQMVTAAMAKVPQLSPDDIDDLLLGCGLPGGEQGYNMARVVAVLLGWDQVPGATVTRYCSSSLQTTRMALHAIKAGEADVIVSAGVETVSRFAKGSSDGLPDTENPLFNEAKERTAKAAEGGAGVWRDPREDGRLPDVYIAMGQTAENVASLRGVSRQAQDEFGVRSQNLAEKALANGFWETDITPVTLPDGTVVSKDDGPRPGTTYEKVSQLQPVFRPDGTVTAGNCCPLNDGAAAVVIMSDTKAAELGITPLARIVSTGVSGLSPEIMGLGPVEASRRALAKAGMTIDDIDLVEINEAFAAQVLPSAEDLGVDMDKLNVNGGAIAVGHPFGMTGARITSTLVNSLRFHDKQFGLETMCVGGGQGMAMIVERLS</sequence>